<organism evidence="12 13">
    <name type="scientific">Biformimicrobium ophioploci</name>
    <dbReference type="NCBI Taxonomy" id="3036711"/>
    <lineage>
        <taxon>Bacteria</taxon>
        <taxon>Pseudomonadati</taxon>
        <taxon>Pseudomonadota</taxon>
        <taxon>Gammaproteobacteria</taxon>
        <taxon>Cellvibrionales</taxon>
        <taxon>Microbulbiferaceae</taxon>
        <taxon>Biformimicrobium</taxon>
    </lineage>
</organism>
<gene>
    <name evidence="12" type="primary">ggt_2</name>
    <name evidence="12" type="ORF">MNKW57_04980</name>
</gene>
<evidence type="ECO:0000256" key="9">
    <source>
        <dbReference type="RuleBase" id="RU368036"/>
    </source>
</evidence>
<comment type="catalytic activity">
    <reaction evidence="2 9">
        <text>glutathione + H2O = L-cysteinylglycine + L-glutamate</text>
        <dbReference type="Rhea" id="RHEA:28807"/>
        <dbReference type="ChEBI" id="CHEBI:15377"/>
        <dbReference type="ChEBI" id="CHEBI:29985"/>
        <dbReference type="ChEBI" id="CHEBI:57925"/>
        <dbReference type="ChEBI" id="CHEBI:61694"/>
        <dbReference type="EC" id="3.4.19.13"/>
    </reaction>
</comment>
<accession>A0ABQ6LVP9</accession>
<evidence type="ECO:0000256" key="10">
    <source>
        <dbReference type="SAM" id="MobiDB-lite"/>
    </source>
</evidence>
<dbReference type="InterPro" id="IPR000101">
    <property type="entry name" value="GGT_peptidase"/>
</dbReference>
<feature type="signal peptide" evidence="11">
    <location>
        <begin position="1"/>
        <end position="21"/>
    </location>
</feature>
<evidence type="ECO:0000313" key="12">
    <source>
        <dbReference type="EMBL" id="GMG86177.1"/>
    </source>
</evidence>
<evidence type="ECO:0000256" key="11">
    <source>
        <dbReference type="SAM" id="SignalP"/>
    </source>
</evidence>
<evidence type="ECO:0000313" key="13">
    <source>
        <dbReference type="Proteomes" id="UP001224392"/>
    </source>
</evidence>
<proteinExistence type="inferred from homology"/>
<dbReference type="EMBL" id="BSYJ01000001">
    <property type="protein sequence ID" value="GMG86177.1"/>
    <property type="molecule type" value="Genomic_DNA"/>
</dbReference>
<comment type="subunit">
    <text evidence="9">This enzyme consists of two polypeptide chains, which are synthesized in precursor form from a single polypeptide.</text>
</comment>
<keyword evidence="7 9" id="KW-0012">Acyltransferase</keyword>
<protein>
    <recommendedName>
        <fullName evidence="9">Glutathione hydrolase proenzyme</fullName>
        <ecNumber evidence="9">2.3.2.2</ecNumber>
        <ecNumber evidence="9">3.4.19.13</ecNumber>
    </recommendedName>
    <component>
        <recommendedName>
            <fullName evidence="9">Glutathione hydrolase large chain</fullName>
        </recommendedName>
    </component>
    <component>
        <recommendedName>
            <fullName evidence="9">Glutathione hydrolase small chain</fullName>
        </recommendedName>
    </component>
</protein>
<keyword evidence="9" id="KW-0317">Glutathione biosynthesis</keyword>
<evidence type="ECO:0000256" key="1">
    <source>
        <dbReference type="ARBA" id="ARBA00001049"/>
    </source>
</evidence>
<comment type="catalytic activity">
    <reaction evidence="1 9">
        <text>an S-substituted glutathione + H2O = an S-substituted L-cysteinylglycine + L-glutamate</text>
        <dbReference type="Rhea" id="RHEA:59468"/>
        <dbReference type="ChEBI" id="CHEBI:15377"/>
        <dbReference type="ChEBI" id="CHEBI:29985"/>
        <dbReference type="ChEBI" id="CHEBI:90779"/>
        <dbReference type="ChEBI" id="CHEBI:143103"/>
        <dbReference type="EC" id="3.4.19.13"/>
    </reaction>
</comment>
<feature type="region of interest" description="Disordered" evidence="10">
    <location>
        <begin position="370"/>
        <end position="394"/>
    </location>
</feature>
<dbReference type="Proteomes" id="UP001224392">
    <property type="component" value="Unassembled WGS sequence"/>
</dbReference>
<evidence type="ECO:0000256" key="5">
    <source>
        <dbReference type="ARBA" id="ARBA00022801"/>
    </source>
</evidence>
<dbReference type="EC" id="2.3.2.2" evidence="9"/>
<name>A0ABQ6LVP9_9GAMM</name>
<keyword evidence="5 9" id="KW-0378">Hydrolase</keyword>
<evidence type="ECO:0000256" key="7">
    <source>
        <dbReference type="ARBA" id="ARBA00023315"/>
    </source>
</evidence>
<evidence type="ECO:0000256" key="8">
    <source>
        <dbReference type="ARBA" id="ARBA00047417"/>
    </source>
</evidence>
<feature type="chain" id="PRO_5046809636" description="Glutathione hydrolase proenzyme" evidence="11">
    <location>
        <begin position="22"/>
        <end position="579"/>
    </location>
</feature>
<comment type="similarity">
    <text evidence="3 9">Belongs to the gamma-glutamyltransferase family.</text>
</comment>
<comment type="PTM">
    <text evidence="9">Cleaved by autocatalysis into a large and a small subunit.</text>
</comment>
<dbReference type="PANTHER" id="PTHR43199">
    <property type="entry name" value="GLUTATHIONE HYDROLASE"/>
    <property type="match status" value="1"/>
</dbReference>
<keyword evidence="13" id="KW-1185">Reference proteome</keyword>
<evidence type="ECO:0000256" key="3">
    <source>
        <dbReference type="ARBA" id="ARBA00009381"/>
    </source>
</evidence>
<dbReference type="Pfam" id="PF01019">
    <property type="entry name" value="G_glu_transpept"/>
    <property type="match status" value="1"/>
</dbReference>
<dbReference type="PRINTS" id="PR01210">
    <property type="entry name" value="GGTRANSPTASE"/>
</dbReference>
<comment type="catalytic activity">
    <reaction evidence="8 9">
        <text>an N-terminal (5-L-glutamyl)-[peptide] + an alpha-amino acid = 5-L-glutamyl amino acid + an N-terminal L-alpha-aminoacyl-[peptide]</text>
        <dbReference type="Rhea" id="RHEA:23904"/>
        <dbReference type="Rhea" id="RHEA-COMP:9780"/>
        <dbReference type="Rhea" id="RHEA-COMP:9795"/>
        <dbReference type="ChEBI" id="CHEBI:77644"/>
        <dbReference type="ChEBI" id="CHEBI:78597"/>
        <dbReference type="ChEBI" id="CHEBI:78599"/>
        <dbReference type="ChEBI" id="CHEBI:78608"/>
        <dbReference type="EC" id="2.3.2.2"/>
    </reaction>
</comment>
<dbReference type="RefSeq" id="WP_285762683.1">
    <property type="nucleotide sequence ID" value="NZ_BSYJ01000001.1"/>
</dbReference>
<evidence type="ECO:0000256" key="4">
    <source>
        <dbReference type="ARBA" id="ARBA00022679"/>
    </source>
</evidence>
<dbReference type="EC" id="3.4.19.13" evidence="9"/>
<keyword evidence="11" id="KW-0732">Signal</keyword>
<comment type="caution">
    <text evidence="12">The sequence shown here is derived from an EMBL/GenBank/DDBJ whole genome shotgun (WGS) entry which is preliminary data.</text>
</comment>
<reference evidence="12 13" key="1">
    <citation type="submission" date="2023-04" db="EMBL/GenBank/DDBJ databases">
        <title>Marinobulbifer ophiurae gen. nov., sp. Nov., isolate from tissue of brittle star Ophioplocus japonicus.</title>
        <authorList>
            <person name="Kawano K."/>
            <person name="Sawayama S."/>
            <person name="Nakagawa S."/>
        </authorList>
    </citation>
    <scope>NUCLEOTIDE SEQUENCE [LARGE SCALE GENOMIC DNA]</scope>
    <source>
        <strain evidence="12 13">NKW57</strain>
    </source>
</reference>
<dbReference type="SUPFAM" id="SSF56235">
    <property type="entry name" value="N-terminal nucleophile aminohydrolases (Ntn hydrolases)"/>
    <property type="match status" value="1"/>
</dbReference>
<keyword evidence="6 9" id="KW-0865">Zymogen</keyword>
<dbReference type="PANTHER" id="PTHR43199:SF1">
    <property type="entry name" value="GLUTATHIONE HYDROLASE PROENZYME"/>
    <property type="match status" value="1"/>
</dbReference>
<dbReference type="Gene3D" id="3.60.20.40">
    <property type="match status" value="1"/>
</dbReference>
<evidence type="ECO:0000256" key="2">
    <source>
        <dbReference type="ARBA" id="ARBA00001089"/>
    </source>
</evidence>
<dbReference type="InterPro" id="IPR043138">
    <property type="entry name" value="GGT_lsub"/>
</dbReference>
<evidence type="ECO:0000256" key="6">
    <source>
        <dbReference type="ARBA" id="ARBA00023145"/>
    </source>
</evidence>
<dbReference type="NCBIfam" id="TIGR00066">
    <property type="entry name" value="g_glut_trans"/>
    <property type="match status" value="1"/>
</dbReference>
<keyword evidence="4 9" id="KW-0808">Transferase</keyword>
<sequence length="579" mass="61764">MRLVSLGLGAALSILPSFLLAQSDSVHPEAATGISEIKQATASEYMAVTANPHATSAALAILEQGGSAVDAAIAAQLVLGLVEPQSSGLGGGAFILTYGGDGDTSEKKALRFYDGRETAPASVDEDYFLEAGQPRRFFDALIGGYSVGVPGLVRTLALAHREQGKLPWEKLFEPALKLADDGFAVSPRLHQLLVKMPKVAVREPIKAFFFDADGKPHPIGHLLKNPAYAQTLRTLIKDPEDFYTGKLAQQIVEAVRNDPHNPGKMTMDDIRGYEPKMRKPACSAFREYRVCGAPAPSSGATTVGAILGMLQDFPLEKMQPGSVELTHLFIEASELAFADRNTYVGDPDFVSVPTEQLLDPEYLRKRARLISPEKAQPSPPGKIDTSKLQSTSPELPSTTHLVVVDNNGNAVSMTSTIESGFGSRLMVGGFLLNNQLTDFSFVPRTEDGQRIANRIEGGKRPRSSMSPSIVFNKDGSPRLLIGSPGGSAIIGYTSRTILYHLVHGMPLAEAIAAGNIIAKGRGVTLEQGHFDGETVTALEKKGHKVALRNLNSGLHGIALQDGMLVGGADTRREGVPGGK</sequence>
<dbReference type="InterPro" id="IPR051792">
    <property type="entry name" value="GGT_bact"/>
</dbReference>
<dbReference type="InterPro" id="IPR029055">
    <property type="entry name" value="Ntn_hydrolases_N"/>
</dbReference>
<dbReference type="InterPro" id="IPR043137">
    <property type="entry name" value="GGT_ssub_C"/>
</dbReference>
<dbReference type="Gene3D" id="1.10.246.130">
    <property type="match status" value="1"/>
</dbReference>
<comment type="pathway">
    <text evidence="9">Sulfur metabolism; glutathione metabolism.</text>
</comment>